<dbReference type="RefSeq" id="WP_343896712.1">
    <property type="nucleotide sequence ID" value="NZ_BAAAFZ010000055.1"/>
</dbReference>
<evidence type="ECO:0000256" key="5">
    <source>
        <dbReference type="ARBA" id="ARBA00022989"/>
    </source>
</evidence>
<evidence type="ECO:0000256" key="4">
    <source>
        <dbReference type="ARBA" id="ARBA00022692"/>
    </source>
</evidence>
<dbReference type="Proteomes" id="UP001501588">
    <property type="component" value="Unassembled WGS sequence"/>
</dbReference>
<proteinExistence type="inferred from homology"/>
<keyword evidence="3" id="KW-1003">Cell membrane</keyword>
<dbReference type="InterPro" id="IPR003400">
    <property type="entry name" value="ExbD"/>
</dbReference>
<keyword evidence="7" id="KW-0653">Protein transport</keyword>
<comment type="similarity">
    <text evidence="2 7">Belongs to the ExbD/TolR family.</text>
</comment>
<keyword evidence="4 7" id="KW-0812">Transmembrane</keyword>
<comment type="subcellular location">
    <subcellularLocation>
        <location evidence="1">Cell membrane</location>
        <topology evidence="1">Single-pass membrane protein</topology>
    </subcellularLocation>
    <subcellularLocation>
        <location evidence="7">Cell membrane</location>
        <topology evidence="7">Single-pass type II membrane protein</topology>
    </subcellularLocation>
</comment>
<dbReference type="Gene3D" id="3.30.420.270">
    <property type="match status" value="1"/>
</dbReference>
<name>A0ABN1FMS8_9PROT</name>
<comment type="caution">
    <text evidence="9">The sequence shown here is derived from an EMBL/GenBank/DDBJ whole genome shotgun (WGS) entry which is preliminary data.</text>
</comment>
<accession>A0ABN1FMS8</accession>
<evidence type="ECO:0000256" key="2">
    <source>
        <dbReference type="ARBA" id="ARBA00005811"/>
    </source>
</evidence>
<dbReference type="EMBL" id="BAAAFZ010000055">
    <property type="protein sequence ID" value="GAA0593987.1"/>
    <property type="molecule type" value="Genomic_DNA"/>
</dbReference>
<keyword evidence="5 8" id="KW-1133">Transmembrane helix</keyword>
<evidence type="ECO:0000256" key="7">
    <source>
        <dbReference type="RuleBase" id="RU003879"/>
    </source>
</evidence>
<gene>
    <name evidence="9" type="primary">tolR</name>
    <name evidence="9" type="ORF">GCM10009416_35450</name>
</gene>
<dbReference type="Pfam" id="PF02472">
    <property type="entry name" value="ExbD"/>
    <property type="match status" value="1"/>
</dbReference>
<dbReference type="PANTHER" id="PTHR30558:SF7">
    <property type="entry name" value="TOL-PAL SYSTEM PROTEIN TOLR"/>
    <property type="match status" value="1"/>
</dbReference>
<sequence>MAAHFPSPSGGDDDEALPVLSEINVTPLVDVMLVLLIVFMVAAPLMVGGVPVNLPRTTAPRVAQETPDPVVVTLDGAGRISLREEELAEGDLAARLAPVAQAAPDTVVYLRADGAIPYRRVVEVMGDIAATGFGRVSLLAENARPPQPR</sequence>
<feature type="transmembrane region" description="Helical" evidence="8">
    <location>
        <begin position="31"/>
        <end position="54"/>
    </location>
</feature>
<organism evidence="9 10">
    <name type="scientific">Craurococcus roseus</name>
    <dbReference type="NCBI Taxonomy" id="77585"/>
    <lineage>
        <taxon>Bacteria</taxon>
        <taxon>Pseudomonadati</taxon>
        <taxon>Pseudomonadota</taxon>
        <taxon>Alphaproteobacteria</taxon>
        <taxon>Acetobacterales</taxon>
        <taxon>Acetobacteraceae</taxon>
        <taxon>Craurococcus</taxon>
    </lineage>
</organism>
<keyword evidence="10" id="KW-1185">Reference proteome</keyword>
<evidence type="ECO:0000256" key="3">
    <source>
        <dbReference type="ARBA" id="ARBA00022475"/>
    </source>
</evidence>
<reference evidence="9 10" key="1">
    <citation type="journal article" date="2019" name="Int. J. Syst. Evol. Microbiol.">
        <title>The Global Catalogue of Microorganisms (GCM) 10K type strain sequencing project: providing services to taxonomists for standard genome sequencing and annotation.</title>
        <authorList>
            <consortium name="The Broad Institute Genomics Platform"/>
            <consortium name="The Broad Institute Genome Sequencing Center for Infectious Disease"/>
            <person name="Wu L."/>
            <person name="Ma J."/>
        </authorList>
    </citation>
    <scope>NUCLEOTIDE SEQUENCE [LARGE SCALE GENOMIC DNA]</scope>
    <source>
        <strain evidence="9 10">JCM 9933</strain>
    </source>
</reference>
<evidence type="ECO:0000256" key="1">
    <source>
        <dbReference type="ARBA" id="ARBA00004162"/>
    </source>
</evidence>
<evidence type="ECO:0000256" key="8">
    <source>
        <dbReference type="SAM" id="Phobius"/>
    </source>
</evidence>
<protein>
    <submittedName>
        <fullName evidence="9">Protein TolR</fullName>
    </submittedName>
</protein>
<keyword evidence="7" id="KW-0813">Transport</keyword>
<dbReference type="PANTHER" id="PTHR30558">
    <property type="entry name" value="EXBD MEMBRANE COMPONENT OF PMF-DRIVEN MACROMOLECULE IMPORT SYSTEM"/>
    <property type="match status" value="1"/>
</dbReference>
<evidence type="ECO:0000313" key="9">
    <source>
        <dbReference type="EMBL" id="GAA0593987.1"/>
    </source>
</evidence>
<evidence type="ECO:0000256" key="6">
    <source>
        <dbReference type="ARBA" id="ARBA00023136"/>
    </source>
</evidence>
<keyword evidence="6 8" id="KW-0472">Membrane</keyword>
<evidence type="ECO:0000313" key="10">
    <source>
        <dbReference type="Proteomes" id="UP001501588"/>
    </source>
</evidence>